<name>A0AAD6VTU9_9AGAR</name>
<sequence>MGAPLGAPLVACVEVGVGVLCGKSTDTESESELQSRKRADSTHGAIVLTSKQEESRLDTRCPEIPKLQYNKRAGIREPALRTSSSGVHDASNTRNSNFEGVWGQSATGKMVVEAERERRVTSGGAERWRRHVGSGGGDVIEV</sequence>
<feature type="region of interest" description="Disordered" evidence="1">
    <location>
        <begin position="25"/>
        <end position="54"/>
    </location>
</feature>
<accession>A0AAD6VTU9</accession>
<feature type="region of interest" description="Disordered" evidence="1">
    <location>
        <begin position="75"/>
        <end position="142"/>
    </location>
</feature>
<reference evidence="2" key="1">
    <citation type="submission" date="2023-03" db="EMBL/GenBank/DDBJ databases">
        <title>Massive genome expansion in bonnet fungi (Mycena s.s.) driven by repeated elements and novel gene families across ecological guilds.</title>
        <authorList>
            <consortium name="Lawrence Berkeley National Laboratory"/>
            <person name="Harder C.B."/>
            <person name="Miyauchi S."/>
            <person name="Viragh M."/>
            <person name="Kuo A."/>
            <person name="Thoen E."/>
            <person name="Andreopoulos B."/>
            <person name="Lu D."/>
            <person name="Skrede I."/>
            <person name="Drula E."/>
            <person name="Henrissat B."/>
            <person name="Morin E."/>
            <person name="Kohler A."/>
            <person name="Barry K."/>
            <person name="LaButti K."/>
            <person name="Morin E."/>
            <person name="Salamov A."/>
            <person name="Lipzen A."/>
            <person name="Mereny Z."/>
            <person name="Hegedus B."/>
            <person name="Baldrian P."/>
            <person name="Stursova M."/>
            <person name="Weitz H."/>
            <person name="Taylor A."/>
            <person name="Grigoriev I.V."/>
            <person name="Nagy L.G."/>
            <person name="Martin F."/>
            <person name="Kauserud H."/>
        </authorList>
    </citation>
    <scope>NUCLEOTIDE SEQUENCE</scope>
    <source>
        <strain evidence="2">9144</strain>
    </source>
</reference>
<proteinExistence type="predicted"/>
<feature type="compositionally biased region" description="Gly residues" evidence="1">
    <location>
        <begin position="133"/>
        <end position="142"/>
    </location>
</feature>
<protein>
    <submittedName>
        <fullName evidence="2">Uncharacterized protein</fullName>
    </submittedName>
</protein>
<dbReference type="EMBL" id="JARJCW010000016">
    <property type="protein sequence ID" value="KAJ7215868.1"/>
    <property type="molecule type" value="Genomic_DNA"/>
</dbReference>
<keyword evidence="3" id="KW-1185">Reference proteome</keyword>
<dbReference type="Proteomes" id="UP001219525">
    <property type="component" value="Unassembled WGS sequence"/>
</dbReference>
<dbReference type="AlphaFoldDB" id="A0AAD6VTU9"/>
<gene>
    <name evidence="2" type="ORF">GGX14DRAFT_391547</name>
</gene>
<feature type="compositionally biased region" description="Polar residues" evidence="1">
    <location>
        <begin position="81"/>
        <end position="98"/>
    </location>
</feature>
<comment type="caution">
    <text evidence="2">The sequence shown here is derived from an EMBL/GenBank/DDBJ whole genome shotgun (WGS) entry which is preliminary data.</text>
</comment>
<organism evidence="2 3">
    <name type="scientific">Mycena pura</name>
    <dbReference type="NCBI Taxonomy" id="153505"/>
    <lineage>
        <taxon>Eukaryota</taxon>
        <taxon>Fungi</taxon>
        <taxon>Dikarya</taxon>
        <taxon>Basidiomycota</taxon>
        <taxon>Agaricomycotina</taxon>
        <taxon>Agaricomycetes</taxon>
        <taxon>Agaricomycetidae</taxon>
        <taxon>Agaricales</taxon>
        <taxon>Marasmiineae</taxon>
        <taxon>Mycenaceae</taxon>
        <taxon>Mycena</taxon>
    </lineage>
</organism>
<evidence type="ECO:0000313" key="3">
    <source>
        <dbReference type="Proteomes" id="UP001219525"/>
    </source>
</evidence>
<evidence type="ECO:0000256" key="1">
    <source>
        <dbReference type="SAM" id="MobiDB-lite"/>
    </source>
</evidence>
<evidence type="ECO:0000313" key="2">
    <source>
        <dbReference type="EMBL" id="KAJ7215868.1"/>
    </source>
</evidence>